<dbReference type="PIRSF" id="PIRSF006404">
    <property type="entry name" value="UCP006404_Pept_M50_CBS"/>
    <property type="match status" value="1"/>
</dbReference>
<organism evidence="19 20">
    <name type="scientific">Candidatus Thermochlorobacter aerophilus</name>
    <dbReference type="NCBI Taxonomy" id="1868324"/>
    <lineage>
        <taxon>Bacteria</taxon>
        <taxon>Pseudomonadati</taxon>
        <taxon>Chlorobiota</taxon>
        <taxon>Chlorobiia</taxon>
        <taxon>Chlorobiales</taxon>
        <taxon>Candidatus Thermochlorobacteriaceae</taxon>
        <taxon>Candidatus Thermochlorobacter</taxon>
    </lineage>
</organism>
<evidence type="ECO:0000256" key="11">
    <source>
        <dbReference type="ARBA" id="ARBA00023049"/>
    </source>
</evidence>
<evidence type="ECO:0000256" key="3">
    <source>
        <dbReference type="ARBA" id="ARBA00022475"/>
    </source>
</evidence>
<evidence type="ECO:0000256" key="7">
    <source>
        <dbReference type="ARBA" id="ARBA00022737"/>
    </source>
</evidence>
<dbReference type="Proteomes" id="UP000266389">
    <property type="component" value="Unassembled WGS sequence"/>
</dbReference>
<evidence type="ECO:0000256" key="8">
    <source>
        <dbReference type="ARBA" id="ARBA00022801"/>
    </source>
</evidence>
<feature type="transmembrane region" description="Helical" evidence="14">
    <location>
        <begin position="101"/>
        <end position="128"/>
    </location>
</feature>
<keyword evidence="8 14" id="KW-0378">Hydrolase</keyword>
<keyword evidence="13 14" id="KW-0472">Membrane</keyword>
<dbReference type="AlphaFoldDB" id="A0A395M3C7"/>
<feature type="binding site" evidence="16">
    <location>
        <position position="172"/>
    </location>
    <ligand>
        <name>Zn(2+)</name>
        <dbReference type="ChEBI" id="CHEBI:29105"/>
        <note>catalytic</note>
    </ligand>
</feature>
<evidence type="ECO:0000256" key="16">
    <source>
        <dbReference type="PIRSR" id="PIRSR006404-2"/>
    </source>
</evidence>
<dbReference type="InterPro" id="IPR000644">
    <property type="entry name" value="CBS_dom"/>
</dbReference>
<evidence type="ECO:0000256" key="1">
    <source>
        <dbReference type="ARBA" id="ARBA00004651"/>
    </source>
</evidence>
<comment type="subcellular location">
    <subcellularLocation>
        <location evidence="1 14">Cell membrane</location>
        <topology evidence="1 14">Multi-pass membrane protein</topology>
    </subcellularLocation>
</comment>
<keyword evidence="9 14" id="KW-0862">Zinc</keyword>
<keyword evidence="11 14" id="KW-0482">Metalloprotease</keyword>
<feature type="domain" description="CBS" evidence="18">
    <location>
        <begin position="312"/>
        <end position="369"/>
    </location>
</feature>
<dbReference type="InterPro" id="IPR046342">
    <property type="entry name" value="CBS_dom_sf"/>
</dbReference>
<feature type="active site" evidence="15">
    <location>
        <position position="62"/>
    </location>
</feature>
<keyword evidence="3 14" id="KW-1003">Cell membrane</keyword>
<feature type="binding site" evidence="16">
    <location>
        <position position="61"/>
    </location>
    <ligand>
        <name>Zn(2+)</name>
        <dbReference type="ChEBI" id="CHEBI:29105"/>
        <note>catalytic</note>
    </ligand>
</feature>
<evidence type="ECO:0000256" key="15">
    <source>
        <dbReference type="PIRSR" id="PIRSR006404-1"/>
    </source>
</evidence>
<evidence type="ECO:0000256" key="4">
    <source>
        <dbReference type="ARBA" id="ARBA00022670"/>
    </source>
</evidence>
<dbReference type="GO" id="GO:0008237">
    <property type="term" value="F:metallopeptidase activity"/>
    <property type="evidence" value="ECO:0007669"/>
    <property type="project" value="UniProtKB-UniRule"/>
</dbReference>
<dbReference type="PROSITE" id="PS51371">
    <property type="entry name" value="CBS"/>
    <property type="match status" value="1"/>
</dbReference>
<dbReference type="EMBL" id="PHFL01000039">
    <property type="protein sequence ID" value="RFM24424.1"/>
    <property type="molecule type" value="Genomic_DNA"/>
</dbReference>
<dbReference type="Pfam" id="PF00571">
    <property type="entry name" value="CBS"/>
    <property type="match status" value="1"/>
</dbReference>
<proteinExistence type="inferred from homology"/>
<keyword evidence="12 17" id="KW-0129">CBS domain</keyword>
<comment type="caution">
    <text evidence="19">The sequence shown here is derived from an EMBL/GenBank/DDBJ whole genome shotgun (WGS) entry which is preliminary data.</text>
</comment>
<feature type="binding site" evidence="16">
    <location>
        <position position="65"/>
    </location>
    <ligand>
        <name>Zn(2+)</name>
        <dbReference type="ChEBI" id="CHEBI:29105"/>
        <note>catalytic</note>
    </ligand>
</feature>
<feature type="transmembrane region" description="Helical" evidence="14">
    <location>
        <begin position="148"/>
        <end position="169"/>
    </location>
</feature>
<keyword evidence="7" id="KW-0677">Repeat</keyword>
<accession>A0A395M3C7</accession>
<dbReference type="InterPro" id="IPR016483">
    <property type="entry name" value="UCP006404_Pept_M50_CBS"/>
</dbReference>
<protein>
    <recommendedName>
        <fullName evidence="14">Zinc metalloprotease</fullName>
    </recommendedName>
</protein>
<evidence type="ECO:0000256" key="6">
    <source>
        <dbReference type="ARBA" id="ARBA00022723"/>
    </source>
</evidence>
<dbReference type="GO" id="GO:0046872">
    <property type="term" value="F:metal ion binding"/>
    <property type="evidence" value="ECO:0007669"/>
    <property type="project" value="UniProtKB-UniRule"/>
</dbReference>
<evidence type="ECO:0000256" key="2">
    <source>
        <dbReference type="ARBA" id="ARBA00007931"/>
    </source>
</evidence>
<evidence type="ECO:0000256" key="10">
    <source>
        <dbReference type="ARBA" id="ARBA00022989"/>
    </source>
</evidence>
<comment type="cofactor">
    <cofactor evidence="14 16">
        <name>Zn(2+)</name>
        <dbReference type="ChEBI" id="CHEBI:29105"/>
    </cofactor>
    <text evidence="14 16">Binds 1 zinc ion per subunit.</text>
</comment>
<feature type="transmembrane region" description="Helical" evidence="14">
    <location>
        <begin position="203"/>
        <end position="228"/>
    </location>
</feature>
<evidence type="ECO:0000259" key="18">
    <source>
        <dbReference type="PROSITE" id="PS51371"/>
    </source>
</evidence>
<comment type="similarity">
    <text evidence="2 14">Belongs to the peptidase M50B family.</text>
</comment>
<evidence type="ECO:0000256" key="12">
    <source>
        <dbReference type="ARBA" id="ARBA00023122"/>
    </source>
</evidence>
<evidence type="ECO:0000256" key="9">
    <source>
        <dbReference type="ARBA" id="ARBA00022833"/>
    </source>
</evidence>
<evidence type="ECO:0000313" key="20">
    <source>
        <dbReference type="Proteomes" id="UP000266389"/>
    </source>
</evidence>
<gene>
    <name evidence="19" type="ORF">D0433_05395</name>
</gene>
<feature type="transmembrane region" description="Helical" evidence="14">
    <location>
        <begin position="176"/>
        <end position="197"/>
    </location>
</feature>
<dbReference type="PANTHER" id="PTHR39188:SF3">
    <property type="entry name" value="STAGE IV SPORULATION PROTEIN FB"/>
    <property type="match status" value="1"/>
</dbReference>
<dbReference type="CDD" id="cd06164">
    <property type="entry name" value="S2P-M50_SpoIVFB_CBS"/>
    <property type="match status" value="1"/>
</dbReference>
<name>A0A395M3C7_9BACT</name>
<sequence>MGWSFRIAKISGIDIKIHVTFFLILLLAALQWASHTPESPLDGALFGVALMLLLFTCVTLHELGHSLAAQYFGISVREIVLTPLGGIAMITKTPDKPVHELVIAVAGPAVNVAIAIILFIVTGAHMHATLLDARGSIGELFSRPSFDMMLLWLFAANISLAVFNMIPAFPLDGGRVLRALLAMFMSFSTATTVAATIGQIAAIGLGVIGFINGNFILILIAVFVFFGAGQETVQASSKAMLRTRRVGDTYNRYALRLYIGDRVSQVVDYLLTSYQPDFAVMQGSQIIGIVTRRDVFNALATHARDPYVTEIMRRDFLSVQADSSLDEVYSLMAERGERIVAVFNGSDYLGLVSLEDINEALAILAFLDKQQQLRAQAEPSSFA</sequence>
<dbReference type="PANTHER" id="PTHR39188">
    <property type="entry name" value="MEMBRANE-ASSOCIATED ZINC METALLOPROTEASE M50B"/>
    <property type="match status" value="1"/>
</dbReference>
<keyword evidence="4 14" id="KW-0645">Protease</keyword>
<evidence type="ECO:0000256" key="5">
    <source>
        <dbReference type="ARBA" id="ARBA00022692"/>
    </source>
</evidence>
<dbReference type="InterPro" id="IPR008915">
    <property type="entry name" value="Peptidase_M50"/>
</dbReference>
<evidence type="ECO:0000256" key="17">
    <source>
        <dbReference type="PROSITE-ProRule" id="PRU00703"/>
    </source>
</evidence>
<feature type="transmembrane region" description="Helical" evidence="14">
    <location>
        <begin position="43"/>
        <end position="61"/>
    </location>
</feature>
<dbReference type="Pfam" id="PF02163">
    <property type="entry name" value="Peptidase_M50"/>
    <property type="match status" value="1"/>
</dbReference>
<dbReference type="SUPFAM" id="SSF54631">
    <property type="entry name" value="CBS-domain pair"/>
    <property type="match status" value="1"/>
</dbReference>
<keyword evidence="10 14" id="KW-1133">Transmembrane helix</keyword>
<dbReference type="Gene3D" id="3.10.580.10">
    <property type="entry name" value="CBS-domain"/>
    <property type="match status" value="1"/>
</dbReference>
<evidence type="ECO:0000256" key="13">
    <source>
        <dbReference type="ARBA" id="ARBA00023136"/>
    </source>
</evidence>
<reference evidence="19 20" key="1">
    <citation type="journal article" date="2011" name="ISME J.">
        <title>Community ecology of hot spring cyanobacterial mats: predominant populations and their functional potential.</title>
        <authorList>
            <person name="Klatt C.G."/>
            <person name="Wood J.M."/>
            <person name="Rusch D.B."/>
            <person name="Bateson M.M."/>
            <person name="Hamamura N."/>
            <person name="Heidelberg J.F."/>
            <person name="Grossman A.R."/>
            <person name="Bhaya D."/>
            <person name="Cohan F.M."/>
            <person name="Kuhl M."/>
            <person name="Bryant D.A."/>
            <person name="Ward D.M."/>
        </authorList>
    </citation>
    <scope>NUCLEOTIDE SEQUENCE [LARGE SCALE GENOMIC DNA]</scope>
    <source>
        <strain evidence="19">OS</strain>
    </source>
</reference>
<dbReference type="GO" id="GO:0006508">
    <property type="term" value="P:proteolysis"/>
    <property type="evidence" value="ECO:0007669"/>
    <property type="project" value="UniProtKB-KW"/>
</dbReference>
<evidence type="ECO:0000256" key="14">
    <source>
        <dbReference type="PIRNR" id="PIRNR006404"/>
    </source>
</evidence>
<dbReference type="GO" id="GO:0005886">
    <property type="term" value="C:plasma membrane"/>
    <property type="evidence" value="ECO:0007669"/>
    <property type="project" value="UniProtKB-SubCell"/>
</dbReference>
<keyword evidence="5 14" id="KW-0812">Transmembrane</keyword>
<evidence type="ECO:0000313" key="19">
    <source>
        <dbReference type="EMBL" id="RFM24424.1"/>
    </source>
</evidence>
<keyword evidence="6 14" id="KW-0479">Metal-binding</keyword>